<sequence length="391" mass="43031">MTEASAGEQRPPGFLERLRASTGGVIAGACLFALSLYVLFTNEGRALRIAAALDEGLSQLVCVQSDAQPELRNDGRLVHLSGDLRTAQPLHDPNYSVSVHAVKLQRQVEMYQWVEYSDSRTVEENGEKKTETTYSYNTEWRSEVISSRHFDQEVGHMNPSEMAVESVTVVAPEVWVGNFLLSTGLVEQISEFHTLSLSALPVPVAGFLTVQDDYYYHTPNPRHPEVGDVRVRFAYAGLSGDGLYPGSAHKVSVVAQQHQQQLRPFSSRSGHTLELLYMGQLTAEELFAKEHQLNSMKTWALRLAGCTLMFLSISLSTRVIHTLVERVPLLGGLLSVGLQLFCLCSSISLSLLTIAAGWIYYRPLLALCVAAAALVLPLALAHARAPAKKRQ</sequence>
<evidence type="ECO:0000313" key="1">
    <source>
        <dbReference type="Proteomes" id="UP000000437"/>
    </source>
</evidence>
<accession>A0AC58IE43</accession>
<keyword evidence="2" id="KW-0812">Transmembrane</keyword>
<keyword evidence="2" id="KW-0472">Membrane</keyword>
<protein>
    <submittedName>
        <fullName evidence="2">Transmembrane protein 43 isoform X1</fullName>
    </submittedName>
</protein>
<gene>
    <name evidence="2" type="primary">tmem43</name>
    <name evidence="2" type="synonym">zgc:85946</name>
</gene>
<reference evidence="2" key="1">
    <citation type="submission" date="2025-08" db="UniProtKB">
        <authorList>
            <consortium name="RefSeq"/>
        </authorList>
    </citation>
    <scope>IDENTIFICATION</scope>
    <source>
        <strain evidence="2">Tuebingen</strain>
        <tissue evidence="2">Fibroblasts and whole tissue</tissue>
    </source>
</reference>
<organism evidence="1 2">
    <name type="scientific">Danio rerio</name>
    <name type="common">Zebrafish</name>
    <name type="synonym">Brachydanio rerio</name>
    <dbReference type="NCBI Taxonomy" id="7955"/>
    <lineage>
        <taxon>Eukaryota</taxon>
        <taxon>Metazoa</taxon>
        <taxon>Chordata</taxon>
        <taxon>Craniata</taxon>
        <taxon>Vertebrata</taxon>
        <taxon>Euteleostomi</taxon>
        <taxon>Actinopterygii</taxon>
        <taxon>Neopterygii</taxon>
        <taxon>Teleostei</taxon>
        <taxon>Ostariophysi</taxon>
        <taxon>Cypriniformes</taxon>
        <taxon>Danionidae</taxon>
        <taxon>Danioninae</taxon>
        <taxon>Danio</taxon>
    </lineage>
</organism>
<dbReference type="Proteomes" id="UP000000437">
    <property type="component" value="Chromosome 22"/>
</dbReference>
<name>A0AC58IE43_DANRE</name>
<proteinExistence type="predicted"/>
<evidence type="ECO:0000313" key="2">
    <source>
        <dbReference type="RefSeq" id="XP_073792490.1"/>
    </source>
</evidence>
<keyword evidence="1" id="KW-1185">Reference proteome</keyword>
<dbReference type="RefSeq" id="XP_073792490.1">
    <property type="nucleotide sequence ID" value="XM_073936389.1"/>
</dbReference>